<keyword evidence="7" id="KW-0448">Lipopolysaccharide biosynthesis</keyword>
<dbReference type="RefSeq" id="WP_155166021.1">
    <property type="nucleotide sequence ID" value="NZ_DBGEAO010000149.1"/>
</dbReference>
<sequence>MNAIALALVLFAAVLHASWNFVSKKSGGGSSFVLLYETFAFLIYMPLLYLVDFKRLLSLPLELWLLIILSAVLHVIYTLVLQTGYRKADYSVVYPTARGTGPAFTVLVAVFLFGEKLAPLGFAGIACVLLGIVLLAMPGKDKQLKSSLSEGLFWGVLTGVFIASYSSLDGFAIQLIGLTPLMYYVPGMAVRLFLLGPGILSKESGRKSFKEDIKKRWKYALYIGIAHPAAYLLVLFALLYAPLAYVAPTREVSMMLALFIGAKALHEKVTPLKTAGVLAMMTGVILISLAR</sequence>
<dbReference type="InterPro" id="IPR000390">
    <property type="entry name" value="Small_drug/metabolite_transptr"/>
</dbReference>
<evidence type="ECO:0000256" key="9">
    <source>
        <dbReference type="ARBA" id="ARBA00023098"/>
    </source>
</evidence>
<keyword evidence="8" id="KW-1133">Transmembrane helix</keyword>
<feature type="domain" description="EamA" evidence="11">
    <location>
        <begin position="5"/>
        <end position="136"/>
    </location>
</feature>
<evidence type="ECO:0000256" key="4">
    <source>
        <dbReference type="ARBA" id="ARBA00022519"/>
    </source>
</evidence>
<evidence type="ECO:0000313" key="12">
    <source>
        <dbReference type="EMBL" id="MTU44092.1"/>
    </source>
</evidence>
<organism evidence="12 13">
    <name type="scientific">Parasutterella excrementihominis</name>
    <dbReference type="NCBI Taxonomy" id="487175"/>
    <lineage>
        <taxon>Bacteria</taxon>
        <taxon>Pseudomonadati</taxon>
        <taxon>Pseudomonadota</taxon>
        <taxon>Betaproteobacteria</taxon>
        <taxon>Burkholderiales</taxon>
        <taxon>Sutterellaceae</taxon>
        <taxon>Parasutterella</taxon>
    </lineage>
</organism>
<evidence type="ECO:0000256" key="8">
    <source>
        <dbReference type="ARBA" id="ARBA00022989"/>
    </source>
</evidence>
<dbReference type="GO" id="GO:0022857">
    <property type="term" value="F:transmembrane transporter activity"/>
    <property type="evidence" value="ECO:0007669"/>
    <property type="project" value="InterPro"/>
</dbReference>
<evidence type="ECO:0000256" key="5">
    <source>
        <dbReference type="ARBA" id="ARBA00022556"/>
    </source>
</evidence>
<dbReference type="PANTHER" id="PTHR30561:SF9">
    <property type="entry name" value="4-AMINO-4-DEOXY-L-ARABINOSE-PHOSPHOUNDECAPRENOL FLIPPASE SUBUNIT ARNF-RELATED"/>
    <property type="match status" value="1"/>
</dbReference>
<comment type="caution">
    <text evidence="12">The sequence shown here is derived from an EMBL/GenBank/DDBJ whole genome shotgun (WGS) entry which is preliminary data.</text>
</comment>
<dbReference type="GO" id="GO:0009103">
    <property type="term" value="P:lipopolysaccharide biosynthetic process"/>
    <property type="evidence" value="ECO:0007669"/>
    <property type="project" value="UniProtKB-KW"/>
</dbReference>
<evidence type="ECO:0000256" key="10">
    <source>
        <dbReference type="ARBA" id="ARBA00023136"/>
    </source>
</evidence>
<keyword evidence="6" id="KW-0812">Transmembrane</keyword>
<evidence type="ECO:0000256" key="7">
    <source>
        <dbReference type="ARBA" id="ARBA00022985"/>
    </source>
</evidence>
<dbReference type="Gene3D" id="1.10.3730.20">
    <property type="match status" value="2"/>
</dbReference>
<keyword evidence="2" id="KW-1003">Cell membrane</keyword>
<keyword evidence="5" id="KW-0441">Lipid A biosynthesis</keyword>
<dbReference type="AlphaFoldDB" id="A0A6I3S441"/>
<reference evidence="12 13" key="1">
    <citation type="journal article" date="2019" name="Nat. Med.">
        <title>A library of human gut bacterial isolates paired with longitudinal multiomics data enables mechanistic microbiome research.</title>
        <authorList>
            <person name="Poyet M."/>
            <person name="Groussin M."/>
            <person name="Gibbons S.M."/>
            <person name="Avila-Pacheco J."/>
            <person name="Jiang X."/>
            <person name="Kearney S.M."/>
            <person name="Perrotta A.R."/>
            <person name="Berdy B."/>
            <person name="Zhao S."/>
            <person name="Lieberman T.D."/>
            <person name="Swanson P.K."/>
            <person name="Smith M."/>
            <person name="Roesemann S."/>
            <person name="Alexander J.E."/>
            <person name="Rich S.A."/>
            <person name="Livny J."/>
            <person name="Vlamakis H."/>
            <person name="Clish C."/>
            <person name="Bullock K."/>
            <person name="Deik A."/>
            <person name="Scott J."/>
            <person name="Pierce K.A."/>
            <person name="Xavier R.J."/>
            <person name="Alm E.J."/>
        </authorList>
    </citation>
    <scope>NUCLEOTIDE SEQUENCE [LARGE SCALE GENOMIC DNA]</scope>
    <source>
        <strain evidence="12 13">BIOML-A2</strain>
    </source>
</reference>
<evidence type="ECO:0000256" key="1">
    <source>
        <dbReference type="ARBA" id="ARBA00004651"/>
    </source>
</evidence>
<protein>
    <submittedName>
        <fullName evidence="12">EamA family transporter</fullName>
    </submittedName>
</protein>
<feature type="domain" description="EamA" evidence="11">
    <location>
        <begin position="151"/>
        <end position="288"/>
    </location>
</feature>
<dbReference type="InterPro" id="IPR037185">
    <property type="entry name" value="EmrE-like"/>
</dbReference>
<dbReference type="SUPFAM" id="SSF103481">
    <property type="entry name" value="Multidrug resistance efflux transporter EmrE"/>
    <property type="match status" value="2"/>
</dbReference>
<keyword evidence="4" id="KW-0997">Cell inner membrane</keyword>
<dbReference type="Proteomes" id="UP000462362">
    <property type="component" value="Unassembled WGS sequence"/>
</dbReference>
<dbReference type="InterPro" id="IPR000620">
    <property type="entry name" value="EamA_dom"/>
</dbReference>
<dbReference type="GO" id="GO:0005886">
    <property type="term" value="C:plasma membrane"/>
    <property type="evidence" value="ECO:0007669"/>
    <property type="project" value="UniProtKB-SubCell"/>
</dbReference>
<proteinExistence type="predicted"/>
<gene>
    <name evidence="12" type="ORF">GMD42_10865</name>
</gene>
<keyword evidence="10" id="KW-0472">Membrane</keyword>
<keyword evidence="3" id="KW-0444">Lipid biosynthesis</keyword>
<evidence type="ECO:0000256" key="3">
    <source>
        <dbReference type="ARBA" id="ARBA00022516"/>
    </source>
</evidence>
<evidence type="ECO:0000313" key="13">
    <source>
        <dbReference type="Proteomes" id="UP000462362"/>
    </source>
</evidence>
<keyword evidence="9" id="KW-0443">Lipid metabolism</keyword>
<dbReference type="Pfam" id="PF00892">
    <property type="entry name" value="EamA"/>
    <property type="match status" value="2"/>
</dbReference>
<dbReference type="GO" id="GO:0009245">
    <property type="term" value="P:lipid A biosynthetic process"/>
    <property type="evidence" value="ECO:0007669"/>
    <property type="project" value="UniProtKB-KW"/>
</dbReference>
<accession>A0A6I3S441</accession>
<evidence type="ECO:0000259" key="11">
    <source>
        <dbReference type="Pfam" id="PF00892"/>
    </source>
</evidence>
<dbReference type="PANTHER" id="PTHR30561">
    <property type="entry name" value="SMR FAMILY PROTON-DEPENDENT DRUG EFFLUX TRANSPORTER SUGE"/>
    <property type="match status" value="1"/>
</dbReference>
<evidence type="ECO:0000256" key="6">
    <source>
        <dbReference type="ARBA" id="ARBA00022692"/>
    </source>
</evidence>
<name>A0A6I3S441_9BURK</name>
<dbReference type="EMBL" id="WNCL01000045">
    <property type="protein sequence ID" value="MTU44092.1"/>
    <property type="molecule type" value="Genomic_DNA"/>
</dbReference>
<evidence type="ECO:0000256" key="2">
    <source>
        <dbReference type="ARBA" id="ARBA00022475"/>
    </source>
</evidence>
<comment type="subcellular location">
    <subcellularLocation>
        <location evidence="1">Cell membrane</location>
        <topology evidence="1">Multi-pass membrane protein</topology>
    </subcellularLocation>
</comment>